<feature type="compositionally biased region" description="Basic and acidic residues" evidence="1">
    <location>
        <begin position="421"/>
        <end position="431"/>
    </location>
</feature>
<feature type="compositionally biased region" description="Gly residues" evidence="1">
    <location>
        <begin position="478"/>
        <end position="488"/>
    </location>
</feature>
<feature type="compositionally biased region" description="Acidic residues" evidence="1">
    <location>
        <begin position="587"/>
        <end position="604"/>
    </location>
</feature>
<name>A0A1B9I878_9TREE</name>
<dbReference type="RefSeq" id="XP_019012915.1">
    <property type="nucleotide sequence ID" value="XM_019154175.1"/>
</dbReference>
<dbReference type="KEGG" id="kpin:30170780"/>
<feature type="region of interest" description="Disordered" evidence="1">
    <location>
        <begin position="333"/>
        <end position="666"/>
    </location>
</feature>
<feature type="compositionally biased region" description="Low complexity" evidence="1">
    <location>
        <begin position="505"/>
        <end position="514"/>
    </location>
</feature>
<reference evidence="4" key="2">
    <citation type="submission" date="2013-07" db="EMBL/GenBank/DDBJ databases">
        <authorList>
            <consortium name="The Broad Institute Genome Sequencing Platform"/>
            <person name="Cuomo C."/>
            <person name="Litvintseva A."/>
            <person name="Chen Y."/>
            <person name="Heitman J."/>
            <person name="Sun S."/>
            <person name="Springer D."/>
            <person name="Dromer F."/>
            <person name="Young S.K."/>
            <person name="Zeng Q."/>
            <person name="Gargeya S."/>
            <person name="Fitzgerald M."/>
            <person name="Abouelleil A."/>
            <person name="Alvarado L."/>
            <person name="Berlin A.M."/>
            <person name="Chapman S.B."/>
            <person name="Dewar J."/>
            <person name="Goldberg J."/>
            <person name="Griggs A."/>
            <person name="Gujja S."/>
            <person name="Hansen M."/>
            <person name="Howarth C."/>
            <person name="Imamovic A."/>
            <person name="Larimer J."/>
            <person name="McCowan C."/>
            <person name="Murphy C."/>
            <person name="Pearson M."/>
            <person name="Priest M."/>
            <person name="Roberts A."/>
            <person name="Saif S."/>
            <person name="Shea T."/>
            <person name="Sykes S."/>
            <person name="Wortman J."/>
            <person name="Nusbaum C."/>
            <person name="Birren B."/>
        </authorList>
    </citation>
    <scope>NUCLEOTIDE SEQUENCE</scope>
    <source>
        <strain evidence="4">CBS 10737</strain>
    </source>
</reference>
<feature type="domain" description="CID" evidence="2">
    <location>
        <begin position="1"/>
        <end position="158"/>
    </location>
</feature>
<feature type="region of interest" description="Disordered" evidence="1">
    <location>
        <begin position="157"/>
        <end position="205"/>
    </location>
</feature>
<feature type="region of interest" description="Disordered" evidence="1">
    <location>
        <begin position="296"/>
        <end position="315"/>
    </location>
</feature>
<reference evidence="3" key="3">
    <citation type="submission" date="2016-07" db="EMBL/GenBank/DDBJ databases">
        <title>Evolution of pathogenesis and genome organization in the Tremellales.</title>
        <authorList>
            <person name="Cuomo C."/>
            <person name="Litvintseva A."/>
            <person name="Heitman J."/>
            <person name="Chen Y."/>
            <person name="Sun S."/>
            <person name="Springer D."/>
            <person name="Dromer F."/>
            <person name="Young S."/>
            <person name="Zeng Q."/>
            <person name="Chapman S."/>
            <person name="Gujja S."/>
            <person name="Saif S."/>
            <person name="Birren B."/>
        </authorList>
    </citation>
    <scope>NUCLEOTIDE SEQUENCE</scope>
    <source>
        <strain evidence="3">CBS 10737</strain>
    </source>
</reference>
<gene>
    <name evidence="3" type="ORF">I206_02411</name>
    <name evidence="4" type="ORF">I206_104871</name>
</gene>
<accession>A0A1B9I878</accession>
<feature type="compositionally biased region" description="Basic and acidic residues" evidence="1">
    <location>
        <begin position="439"/>
        <end position="451"/>
    </location>
</feature>
<dbReference type="EMBL" id="KV700115">
    <property type="protein sequence ID" value="OCF51696.1"/>
    <property type="molecule type" value="Genomic_DNA"/>
</dbReference>
<feature type="compositionally biased region" description="Low complexity" evidence="1">
    <location>
        <begin position="333"/>
        <end position="348"/>
    </location>
</feature>
<keyword evidence="5" id="KW-1185">Reference proteome</keyword>
<dbReference type="GeneID" id="30170780"/>
<sequence>MADLKEFDKLLAATINAPRLSGSKVQKLASLSSELVKEDHHIVTTFFKLNASLAPASQSRISSLYVFDAIAREAKTQINKGVGTQVTKERGKGTQAGLLLKLEGVVDSWIEGLLDDGKGSVWTDGKEKSKKIVDIWSKASTFPQNCLERLLKKIQNAGSQAGPSTMPTLLKSTGRSSSSGSAGKGSTTPPHPPPTAPAATTQLGGLPPEVAKLLGISQSAIPSPPPNTILSPNANGSSSATPIIPNLDLAAILASVNKPQVSAQTHGQISPAPAKQTFNIPNLSNLVSLLPQNAISPTPTHNNHPDLEPQGGPALNASQSAALAKFASLAEAGPPMPIQNQQQIPSQNGFGQGSSVPPRTDFMGMGMSIPRRSPQKPYSDLPEPMRAEPMRANIPPPHIRDQGHVRRESDDRGNNSWGRRSSYENDGPNRRDRQRSRSPIRDRNRGFERPSDNGWGNRAGRSREVGYQQQNNQHASGPGSGSGPGFGPMQGFNDFQHSLPPNLPSQNSYNNQDQQSRHANSHSLNGIQSAQQTLPQNPSLPPRPGTNEQSQLSTTTTASTGRAPPPAWMEDRDESKGHQPISQVQNAEEEGEEDMALDEGSDDENTSKPSNNTVANPTNQEFQNNLPTSSTSNAQLQFQPNNPAQQGNHDQLQNNANPQPTENSIGLTLDTFPIAQFNPSSPDSWANLAQAWKNSMGKEPNQMELMAFLSGGMGMGMGTGN</sequence>
<evidence type="ECO:0000256" key="1">
    <source>
        <dbReference type="SAM" id="MobiDB-lite"/>
    </source>
</evidence>
<dbReference type="OrthoDB" id="2565241at2759"/>
<dbReference type="PROSITE" id="PS51391">
    <property type="entry name" value="CID"/>
    <property type="match status" value="1"/>
</dbReference>
<reference evidence="3" key="1">
    <citation type="submission" date="2013-07" db="EMBL/GenBank/DDBJ databases">
        <title>The Genome Sequence of Cryptococcus pinus CBS10737.</title>
        <authorList>
            <consortium name="The Broad Institute Genome Sequencing Platform"/>
            <person name="Cuomo C."/>
            <person name="Litvintseva A."/>
            <person name="Chen Y."/>
            <person name="Heitman J."/>
            <person name="Sun S."/>
            <person name="Springer D."/>
            <person name="Dromer F."/>
            <person name="Young S.K."/>
            <person name="Zeng Q."/>
            <person name="Gargeya S."/>
            <person name="Fitzgerald M."/>
            <person name="Abouelleil A."/>
            <person name="Alvarado L."/>
            <person name="Berlin A.M."/>
            <person name="Chapman S.B."/>
            <person name="Dewar J."/>
            <person name="Goldberg J."/>
            <person name="Griggs A."/>
            <person name="Gujja S."/>
            <person name="Hansen M."/>
            <person name="Howarth C."/>
            <person name="Imamovic A."/>
            <person name="Larimer J."/>
            <person name="McCowan C."/>
            <person name="Murphy C."/>
            <person name="Pearson M."/>
            <person name="Priest M."/>
            <person name="Roberts A."/>
            <person name="Saif S."/>
            <person name="Shea T."/>
            <person name="Sykes S."/>
            <person name="Wortman J."/>
            <person name="Nusbaum C."/>
            <person name="Birren B."/>
        </authorList>
    </citation>
    <scope>NUCLEOTIDE SEQUENCE [LARGE SCALE GENOMIC DNA]</scope>
    <source>
        <strain evidence="3">CBS 10737</strain>
    </source>
</reference>
<reference evidence="4" key="4">
    <citation type="submission" date="2024-02" db="EMBL/GenBank/DDBJ databases">
        <title>Comparative genomics of Cryptococcus and Kwoniella reveals pathogenesis evolution and contrasting modes of karyotype evolution via chromosome fusion or intercentromeric recombination.</title>
        <authorList>
            <person name="Coelho M.A."/>
            <person name="David-Palma M."/>
            <person name="Shea T."/>
            <person name="Bowers K."/>
            <person name="McGinley-Smith S."/>
            <person name="Mohammad A.W."/>
            <person name="Gnirke A."/>
            <person name="Yurkov A.M."/>
            <person name="Nowrousian M."/>
            <person name="Sun S."/>
            <person name="Cuomo C.A."/>
            <person name="Heitman J."/>
        </authorList>
    </citation>
    <scope>NUCLEOTIDE SEQUENCE</scope>
    <source>
        <strain evidence="4">CBS 10737</strain>
    </source>
</reference>
<dbReference type="EMBL" id="CP144524">
    <property type="protein sequence ID" value="WWC70919.1"/>
    <property type="molecule type" value="Genomic_DNA"/>
</dbReference>
<protein>
    <recommendedName>
        <fullName evidence="2">CID domain-containing protein</fullName>
    </recommendedName>
</protein>
<dbReference type="STRING" id="1296096.A0A1B9I878"/>
<feature type="compositionally biased region" description="Polar residues" evidence="1">
    <location>
        <begin position="517"/>
        <end position="537"/>
    </location>
</feature>
<evidence type="ECO:0000259" key="2">
    <source>
        <dbReference type="PROSITE" id="PS51391"/>
    </source>
</evidence>
<dbReference type="Gene3D" id="1.25.40.90">
    <property type="match status" value="1"/>
</dbReference>
<evidence type="ECO:0000313" key="5">
    <source>
        <dbReference type="Proteomes" id="UP000094020"/>
    </source>
</evidence>
<evidence type="ECO:0000313" key="4">
    <source>
        <dbReference type="EMBL" id="WWC70919.1"/>
    </source>
</evidence>
<feature type="compositionally biased region" description="Low complexity" evidence="1">
    <location>
        <begin position="168"/>
        <end position="188"/>
    </location>
</feature>
<dbReference type="Proteomes" id="UP000094020">
    <property type="component" value="Chromosome 6"/>
</dbReference>
<organism evidence="3">
    <name type="scientific">Kwoniella pini CBS 10737</name>
    <dbReference type="NCBI Taxonomy" id="1296096"/>
    <lineage>
        <taxon>Eukaryota</taxon>
        <taxon>Fungi</taxon>
        <taxon>Dikarya</taxon>
        <taxon>Basidiomycota</taxon>
        <taxon>Agaricomycotina</taxon>
        <taxon>Tremellomycetes</taxon>
        <taxon>Tremellales</taxon>
        <taxon>Cryptococcaceae</taxon>
        <taxon>Kwoniella</taxon>
    </lineage>
</organism>
<proteinExistence type="predicted"/>
<feature type="compositionally biased region" description="Polar residues" evidence="1">
    <location>
        <begin position="607"/>
        <end position="666"/>
    </location>
</feature>
<feature type="compositionally biased region" description="Polar residues" evidence="1">
    <location>
        <begin position="157"/>
        <end position="167"/>
    </location>
</feature>
<dbReference type="AlphaFoldDB" id="A0A1B9I878"/>
<dbReference type="InterPro" id="IPR008942">
    <property type="entry name" value="ENTH_VHS"/>
</dbReference>
<feature type="compositionally biased region" description="Basic and acidic residues" evidence="1">
    <location>
        <begin position="398"/>
        <end position="413"/>
    </location>
</feature>
<evidence type="ECO:0000313" key="3">
    <source>
        <dbReference type="EMBL" id="OCF51696.1"/>
    </source>
</evidence>
<dbReference type="InterPro" id="IPR006569">
    <property type="entry name" value="CID_dom"/>
</dbReference>